<dbReference type="PANTHER" id="PTHR11439">
    <property type="entry name" value="GAG-POL-RELATED RETROTRANSPOSON"/>
    <property type="match status" value="1"/>
</dbReference>
<dbReference type="InterPro" id="IPR013103">
    <property type="entry name" value="RVT_2"/>
</dbReference>
<name>A0AAE0H2C8_9CHLO</name>
<feature type="domain" description="Reverse transcriptase Ty1/copia-type" evidence="2">
    <location>
        <begin position="971"/>
        <end position="1214"/>
    </location>
</feature>
<dbReference type="GO" id="GO:0009307">
    <property type="term" value="P:DNA restriction-modification system"/>
    <property type="evidence" value="ECO:0007669"/>
    <property type="project" value="InterPro"/>
</dbReference>
<dbReference type="EMBL" id="LGRX02000433">
    <property type="protein sequence ID" value="KAK3288569.1"/>
    <property type="molecule type" value="Genomic_DNA"/>
</dbReference>
<comment type="caution">
    <text evidence="3">The sequence shown here is derived from an EMBL/GenBank/DDBJ whole genome shotgun (WGS) entry which is preliminary data.</text>
</comment>
<feature type="region of interest" description="Disordered" evidence="1">
    <location>
        <begin position="365"/>
        <end position="386"/>
    </location>
</feature>
<proteinExistence type="predicted"/>
<protein>
    <recommendedName>
        <fullName evidence="2">Reverse transcriptase Ty1/copia-type domain-containing protein</fullName>
    </recommendedName>
</protein>
<sequence length="1460" mass="164011">MEPLEQFEQESKPQLPAELPVFDNQDLSTLLLQQMKLVEDLTRKLVLTKQQTDQCIITLNNAPKVAQSVLKALGSDTKYSGSERNSYESWTRFSTQLQSPVSFYPELVELVSEDSISDIANLKDVQGTPVPGEDHAPDQTVGAVTKSVITVDGAATLPSAVLSTILVQVTTGDAFDLVRRCGSDGLKAYHLGRERAPSFDLLQQRCDYYFVNVLQQTHTTDVAATTKGVLADRRRQLDQKNANDAKKLVCAVCSGSHPSESCWIMRPDVMEEYIKEHPDREKNIRRLCTSKKKRLARDKTETDKTDTACAAISVTSSAKTTDELWDAEEHDEVPCACPAVQHCADQAMIYAGELLRDTWVHGVAETDGSTSSTSSDHSPTLCTAASTVDSPSSTRVLYYDSMATRTVLNDLSYFIPGTFDPDKAVSFSVMAGEVTTSRGSGMASVKLYNLVTQQIDVLCVEAQYVPDSPFNLLSAVCLEDRYNLYGQLMHRELISRDGQSRYKLEREGVLSVLPEAAEAPREAAFPTVAEKVTRDVVNWKFTDFQRLNEEKGPFDVDLCADEHNAQLEEYYSEKDSVFDHCLAGRAFYANMPFIDSFISQLLVKILTDFRKDPAHTKFLLVLPYKSSSPWWALTAKFEEIHIYSKGSVIFSARTDQCYRVEELTESEPGQVWITGGYTVHVDDYSGLGHIFFWKQKLEYLNALSEYRQLVRTTSRAILGEDLIVQELVYDLDVLRRKVVRSGMVRFDERLSTTGKLVLSWDPSTIVPLRSLFDCLRLDGSFFTSFTGSPSVILDYAAYVIPDSDELTAVVKLQRDSKSVSTFWVTLGAFLEHSSASLQMLQDFLARVTVNRFYPLFAFVTVQLTSGGAWEDAVVCASAREQHSLPYQILLLRDCGHSGRAVDVPEKTVCFSVQHVVLAATEQRQWLPPGVTKPKNWAEVLSAPDTQQWQESDKKEETALIDLKRAIVPVQRLPPGVTTLDMKAIYKPKIDSANVLTERKSRWVVFGNKQSHGVNYEEVYAPCTQLTTLRVLITLCLIMGLLAFSMDVITCFLNSELDIENPIFVRWPDGRLVRGTHYGRLAKSVYGLKQAPRVWYFTMKRWLLSYDDRLAVSNIDPCLFYIFNPSVLIIFVYIHMDNFLVITSSEEWKQQFFTAFNQTYPCVDEGALTEILGIRVVFRDTGLLRECRMHQEGFIHRMLDRYGMAECNPSPTPMEPKLVLTPADPQESTSGRPYANLAMELMWLARCTRPDIMTAVCYLARFMHCHTEVHWQHLLRVLRYLKGTVNECLTLQCSSPASHNAALVLTGYSDADHAADKLTRRSVTGSLVGLNGSTIMYSSRLQKTVALSTADSELVALSETARDIEHLIHLISEFATVQLPVVLHGDNHASVLQAESALNNTATRHISVRDRYVAKLVELGRVLIAKVPSAQNLADFFTKSLPADRFRVLRSIVLRYFNNTA</sequence>
<keyword evidence="4" id="KW-1185">Reference proteome</keyword>
<evidence type="ECO:0000259" key="2">
    <source>
        <dbReference type="Pfam" id="PF07727"/>
    </source>
</evidence>
<dbReference type="GO" id="GO:0003677">
    <property type="term" value="F:DNA binding"/>
    <property type="evidence" value="ECO:0007669"/>
    <property type="project" value="InterPro"/>
</dbReference>
<dbReference type="InterPro" id="IPR008593">
    <property type="entry name" value="Dam_MeTrfase"/>
</dbReference>
<evidence type="ECO:0000313" key="4">
    <source>
        <dbReference type="Proteomes" id="UP001190700"/>
    </source>
</evidence>
<dbReference type="Proteomes" id="UP001190700">
    <property type="component" value="Unassembled WGS sequence"/>
</dbReference>
<dbReference type="Pfam" id="PF05869">
    <property type="entry name" value="Dam"/>
    <property type="match status" value="1"/>
</dbReference>
<dbReference type="PANTHER" id="PTHR11439:SF483">
    <property type="entry name" value="PEPTIDE SYNTHASE GLIP-LIKE, PUTATIVE (AFU_ORTHOLOGUE AFUA_3G12920)-RELATED"/>
    <property type="match status" value="1"/>
</dbReference>
<accession>A0AAE0H2C8</accession>
<dbReference type="CDD" id="cd09272">
    <property type="entry name" value="RNase_HI_RT_Ty1"/>
    <property type="match status" value="1"/>
</dbReference>
<organism evidence="3 4">
    <name type="scientific">Cymbomonas tetramitiformis</name>
    <dbReference type="NCBI Taxonomy" id="36881"/>
    <lineage>
        <taxon>Eukaryota</taxon>
        <taxon>Viridiplantae</taxon>
        <taxon>Chlorophyta</taxon>
        <taxon>Pyramimonadophyceae</taxon>
        <taxon>Pyramimonadales</taxon>
        <taxon>Pyramimonadaceae</taxon>
        <taxon>Cymbomonas</taxon>
    </lineage>
</organism>
<gene>
    <name evidence="3" type="ORF">CYMTET_3964</name>
</gene>
<dbReference type="Pfam" id="PF07727">
    <property type="entry name" value="RVT_2"/>
    <property type="match status" value="1"/>
</dbReference>
<feature type="compositionally biased region" description="Low complexity" evidence="1">
    <location>
        <begin position="366"/>
        <end position="380"/>
    </location>
</feature>
<evidence type="ECO:0000256" key="1">
    <source>
        <dbReference type="SAM" id="MobiDB-lite"/>
    </source>
</evidence>
<dbReference type="GO" id="GO:0009007">
    <property type="term" value="F:site-specific DNA-methyltransferase (adenine-specific) activity"/>
    <property type="evidence" value="ECO:0007669"/>
    <property type="project" value="InterPro"/>
</dbReference>
<evidence type="ECO:0000313" key="3">
    <source>
        <dbReference type="EMBL" id="KAK3288569.1"/>
    </source>
</evidence>
<reference evidence="3 4" key="1">
    <citation type="journal article" date="2015" name="Genome Biol. Evol.">
        <title>Comparative Genomics of a Bacterivorous Green Alga Reveals Evolutionary Causalities and Consequences of Phago-Mixotrophic Mode of Nutrition.</title>
        <authorList>
            <person name="Burns J.A."/>
            <person name="Paasch A."/>
            <person name="Narechania A."/>
            <person name="Kim E."/>
        </authorList>
    </citation>
    <scope>NUCLEOTIDE SEQUENCE [LARGE SCALE GENOMIC DNA]</scope>
    <source>
        <strain evidence="3 4">PLY_AMNH</strain>
    </source>
</reference>